<protein>
    <recommendedName>
        <fullName evidence="13">Brevican core protein</fullName>
    </recommendedName>
</protein>
<feature type="domain" description="Link" evidence="21">
    <location>
        <begin position="200"/>
        <end position="295"/>
    </location>
</feature>
<dbReference type="GO" id="GO:0010001">
    <property type="term" value="P:glial cell differentiation"/>
    <property type="evidence" value="ECO:0007669"/>
    <property type="project" value="TreeGrafter"/>
</dbReference>
<dbReference type="AlphaFoldDB" id="A0A4W2EZB5"/>
<dbReference type="InterPro" id="IPR036179">
    <property type="entry name" value="Ig-like_dom_sf"/>
</dbReference>
<evidence type="ECO:0000259" key="18">
    <source>
        <dbReference type="PROSITE" id="PS50041"/>
    </source>
</evidence>
<dbReference type="InterPro" id="IPR007110">
    <property type="entry name" value="Ig-like_dom"/>
</dbReference>
<dbReference type="InterPro" id="IPR003599">
    <property type="entry name" value="Ig_sub"/>
</dbReference>
<dbReference type="FunFam" id="2.60.40.10:FF:000698">
    <property type="entry name" value="brevican core protein"/>
    <property type="match status" value="1"/>
</dbReference>
<reference evidence="22" key="2">
    <citation type="submission" date="2025-08" db="UniProtKB">
        <authorList>
            <consortium name="Ensembl"/>
        </authorList>
    </citation>
    <scope>IDENTIFICATION</scope>
</reference>
<dbReference type="PROSITE" id="PS50963">
    <property type="entry name" value="LINK_2"/>
    <property type="match status" value="2"/>
</dbReference>
<dbReference type="PANTHER" id="PTHR22804:SF41">
    <property type="entry name" value="BREVICAN CORE PROTEIN"/>
    <property type="match status" value="1"/>
</dbReference>
<feature type="domain" description="Sushi" evidence="20">
    <location>
        <begin position="682"/>
        <end position="742"/>
    </location>
</feature>
<evidence type="ECO:0000313" key="23">
    <source>
        <dbReference type="Proteomes" id="UP000314981"/>
    </source>
</evidence>
<reference evidence="22 23" key="1">
    <citation type="submission" date="2018-11" db="EMBL/GenBank/DDBJ databases">
        <title>Haplotype-resolved cattle genomes.</title>
        <authorList>
            <person name="Low W.Y."/>
            <person name="Tearle R."/>
            <person name="Bickhart D.M."/>
            <person name="Rosen B.D."/>
            <person name="Koren S."/>
            <person name="Rhie A."/>
            <person name="Hiendleder S."/>
            <person name="Phillippy A.M."/>
            <person name="Smith T.P.L."/>
            <person name="Williams J.L."/>
        </authorList>
    </citation>
    <scope>NUCLEOTIDE SEQUENCE [LARGE SCALE GENOMIC DNA]</scope>
</reference>
<feature type="region of interest" description="Disordered" evidence="17">
    <location>
        <begin position="483"/>
        <end position="520"/>
    </location>
</feature>
<dbReference type="InterPro" id="IPR001304">
    <property type="entry name" value="C-type_lectin-like"/>
</dbReference>
<evidence type="ECO:0000256" key="7">
    <source>
        <dbReference type="ARBA" id="ARBA00022737"/>
    </source>
</evidence>
<dbReference type="SUPFAM" id="SSF57535">
    <property type="entry name" value="Complement control module/SCR domain"/>
    <property type="match status" value="1"/>
</dbReference>
<dbReference type="Gene3D" id="3.10.100.10">
    <property type="entry name" value="Mannose-Binding Protein A, subunit A"/>
    <property type="match status" value="3"/>
</dbReference>
<evidence type="ECO:0000256" key="11">
    <source>
        <dbReference type="ARBA" id="ARBA00023290"/>
    </source>
</evidence>
<keyword evidence="3" id="KW-0964">Secreted</keyword>
<keyword evidence="15" id="KW-0768">Sushi</keyword>
<evidence type="ECO:0000256" key="13">
    <source>
        <dbReference type="ARBA" id="ARBA00044100"/>
    </source>
</evidence>
<dbReference type="FunFam" id="2.10.70.10:FF:000003">
    <property type="entry name" value="Versican core protein"/>
    <property type="match status" value="1"/>
</dbReference>
<sequence length="780" mass="86163">MRWGQWAPGVRICMIHVDPVGSQKSILRSNPISPPPVPPSSCSMAPLFLPLLATLVLAWIPVALADALEGDSSEDRAFRVRIAGDAPLQGVLGGALTIPCHVHYLRPSPSRRAAQGSPRVKWTFLSGGREAEVLVARGLRVKVSEAYRFRVALPAYPASLTDVSLVLSELRPNDSGIYRCEVQHGIDDSSDAVEVKVKGVVFLYREGSARYAFSFAGAQEACARIGARIATPEQLYAAYLGGYEQCDAGWLSDQTVRYPIQTPREACYGDMDGFPGVRNYGVVDPDDLYDVYCYAEELNGELFLGAPPDKLTLEEARTYCQERGAKIATTGQLYAAWDGGLDRCSPGWLADGSVRYPIVTPSQRCGGGLPGVKTLFLFPNQTGFPNKHSRFNVYCFRDSAQPSAIPEAANPASDLASDALEAIVTVTETLEELKLPQEAVESESRGAIYSIPIIEDGGGGSSTPEDPAEAPRTLLEFETQSIVPPLGSSEEEGKVLEQEEKYRGEEEKEEEEEEEEVEDEALWAWPRTSVRAQPVLPTDSASRGGVAVAPSSGLHFCSPGWDAFQGACYKHFSARRSWEEAENKCRMYGAHLASISTPEEQDFINNRYREYQWIGLNDRTIEGDFLWSDGVPLLYENWNPGQPDSYFLSGENCVVMVWHDQGQWSDVPCNYHLSYTCKMGLVSCGPPPELPLAEVFGRPRLRYEVDTVLRYRCREGLTQRNLPLIRCQENGRWGLPQISCVPRRPARALRPVEAQEGRPWRLVGHWKARLNPSPNPAPGP</sequence>
<dbReference type="InterPro" id="IPR016187">
    <property type="entry name" value="CTDL_fold"/>
</dbReference>
<evidence type="ECO:0000259" key="21">
    <source>
        <dbReference type="PROSITE" id="PS50963"/>
    </source>
</evidence>
<evidence type="ECO:0000256" key="5">
    <source>
        <dbReference type="ARBA" id="ARBA00022553"/>
    </source>
</evidence>
<comment type="subunit">
    <text evidence="14">Interacts with TNR.</text>
</comment>
<dbReference type="InterPro" id="IPR000538">
    <property type="entry name" value="Link_dom"/>
</dbReference>
<feature type="domain" description="Link" evidence="21">
    <location>
        <begin position="300"/>
        <end position="397"/>
    </location>
</feature>
<keyword evidence="12" id="KW-0393">Immunoglobulin domain</keyword>
<accession>A0A4W2EZB5</accession>
<dbReference type="GO" id="GO:0007417">
    <property type="term" value="P:central nervous system development"/>
    <property type="evidence" value="ECO:0007669"/>
    <property type="project" value="TreeGrafter"/>
</dbReference>
<comment type="caution">
    <text evidence="16">Lacks conserved residue(s) required for the propagation of feature annotation.</text>
</comment>
<dbReference type="GO" id="GO:0072534">
    <property type="term" value="C:perineuronal net"/>
    <property type="evidence" value="ECO:0007669"/>
    <property type="project" value="TreeGrafter"/>
</dbReference>
<dbReference type="PROSITE" id="PS00615">
    <property type="entry name" value="C_TYPE_LECTIN_1"/>
    <property type="match status" value="1"/>
</dbReference>
<dbReference type="SMART" id="SM00034">
    <property type="entry name" value="CLECT"/>
    <property type="match status" value="1"/>
</dbReference>
<keyword evidence="5" id="KW-0597">Phosphoprotein</keyword>
<dbReference type="InterPro" id="IPR018378">
    <property type="entry name" value="C-type_lectin_CS"/>
</dbReference>
<evidence type="ECO:0000256" key="17">
    <source>
        <dbReference type="SAM" id="MobiDB-lite"/>
    </source>
</evidence>
<keyword evidence="10" id="KW-0325">Glycoprotein</keyword>
<evidence type="ECO:0000256" key="9">
    <source>
        <dbReference type="ARBA" id="ARBA00023157"/>
    </source>
</evidence>
<dbReference type="SUPFAM" id="SSF56436">
    <property type="entry name" value="C-type lectin-like"/>
    <property type="match status" value="3"/>
</dbReference>
<dbReference type="CDD" id="cd03520">
    <property type="entry name" value="Link_domain_CSPGs_modules_2_4"/>
    <property type="match status" value="1"/>
</dbReference>
<dbReference type="GO" id="GO:0002052">
    <property type="term" value="P:positive regulation of neuroblast proliferation"/>
    <property type="evidence" value="ECO:0007669"/>
    <property type="project" value="TreeGrafter"/>
</dbReference>
<dbReference type="SMART" id="SM00032">
    <property type="entry name" value="CCP"/>
    <property type="match status" value="1"/>
</dbReference>
<feature type="disulfide bond" evidence="16">
    <location>
        <begin position="246"/>
        <end position="267"/>
    </location>
</feature>
<dbReference type="InterPro" id="IPR013783">
    <property type="entry name" value="Ig-like_fold"/>
</dbReference>
<dbReference type="CDD" id="cd03517">
    <property type="entry name" value="Link_domain_CSPGs_modules_1_3"/>
    <property type="match status" value="1"/>
</dbReference>
<dbReference type="Gene3D" id="2.10.70.10">
    <property type="entry name" value="Complement Module, domain 1"/>
    <property type="match status" value="1"/>
</dbReference>
<evidence type="ECO:0000256" key="8">
    <source>
        <dbReference type="ARBA" id="ARBA00022974"/>
    </source>
</evidence>
<dbReference type="PROSITE" id="PS00290">
    <property type="entry name" value="IG_MHC"/>
    <property type="match status" value="1"/>
</dbReference>
<evidence type="ECO:0000256" key="3">
    <source>
        <dbReference type="ARBA" id="ARBA00022525"/>
    </source>
</evidence>
<evidence type="ECO:0000256" key="6">
    <source>
        <dbReference type="ARBA" id="ARBA00022729"/>
    </source>
</evidence>
<dbReference type="FunFam" id="3.10.100.10:FF:000002">
    <property type="entry name" value="Hyaluronan proteoglycan link protein 1"/>
    <property type="match status" value="1"/>
</dbReference>
<dbReference type="InterPro" id="IPR050691">
    <property type="entry name" value="Hyaluronan_bind_Proteoglycan"/>
</dbReference>
<dbReference type="InterPro" id="IPR000436">
    <property type="entry name" value="Sushi_SCR_CCP_dom"/>
</dbReference>
<dbReference type="GO" id="GO:0005615">
    <property type="term" value="C:extracellular space"/>
    <property type="evidence" value="ECO:0007669"/>
    <property type="project" value="TreeGrafter"/>
</dbReference>
<dbReference type="PROSITE" id="PS50923">
    <property type="entry name" value="SUSHI"/>
    <property type="match status" value="1"/>
</dbReference>
<dbReference type="SMART" id="SM00409">
    <property type="entry name" value="IG"/>
    <property type="match status" value="1"/>
</dbReference>
<evidence type="ECO:0000313" key="22">
    <source>
        <dbReference type="Ensembl" id="ENSBIXP00000042479.1"/>
    </source>
</evidence>
<evidence type="ECO:0000259" key="20">
    <source>
        <dbReference type="PROSITE" id="PS50923"/>
    </source>
</evidence>
<evidence type="ECO:0000259" key="19">
    <source>
        <dbReference type="PROSITE" id="PS50835"/>
    </source>
</evidence>
<dbReference type="SMART" id="SM00445">
    <property type="entry name" value="LINK"/>
    <property type="match status" value="2"/>
</dbReference>
<evidence type="ECO:0000256" key="15">
    <source>
        <dbReference type="PROSITE-ProRule" id="PRU00302"/>
    </source>
</evidence>
<evidence type="ECO:0000256" key="10">
    <source>
        <dbReference type="ARBA" id="ARBA00023180"/>
    </source>
</evidence>
<feature type="domain" description="Ig-like" evidence="19">
    <location>
        <begin position="93"/>
        <end position="198"/>
    </location>
</feature>
<comment type="similarity">
    <text evidence="2">Belongs to the aggrecan/versican proteoglycan family.</text>
</comment>
<dbReference type="InterPro" id="IPR013106">
    <property type="entry name" value="Ig_V-set"/>
</dbReference>
<reference evidence="22" key="3">
    <citation type="submission" date="2025-09" db="UniProtKB">
        <authorList>
            <consortium name="Ensembl"/>
        </authorList>
    </citation>
    <scope>IDENTIFICATION</scope>
</reference>
<dbReference type="InterPro" id="IPR016186">
    <property type="entry name" value="C-type_lectin-like/link_sf"/>
</dbReference>
<keyword evidence="9 15" id="KW-1015">Disulfide bond</keyword>
<feature type="compositionally biased region" description="Acidic residues" evidence="17">
    <location>
        <begin position="507"/>
        <end position="520"/>
    </location>
</feature>
<dbReference type="InterPro" id="IPR003006">
    <property type="entry name" value="Ig/MHC_CS"/>
</dbReference>
<feature type="compositionally biased region" description="Basic and acidic residues" evidence="17">
    <location>
        <begin position="491"/>
        <end position="506"/>
    </location>
</feature>
<keyword evidence="8" id="KW-0654">Proteoglycan</keyword>
<dbReference type="PRINTS" id="PR01265">
    <property type="entry name" value="LINKMODULE"/>
</dbReference>
<evidence type="ECO:0000256" key="16">
    <source>
        <dbReference type="PROSITE-ProRule" id="PRU00323"/>
    </source>
</evidence>
<evidence type="ECO:0000256" key="4">
    <source>
        <dbReference type="ARBA" id="ARBA00022530"/>
    </source>
</evidence>
<dbReference type="GO" id="GO:0005540">
    <property type="term" value="F:hyaluronic acid binding"/>
    <property type="evidence" value="ECO:0007669"/>
    <property type="project" value="UniProtKB-KW"/>
</dbReference>
<dbReference type="Pfam" id="PF00084">
    <property type="entry name" value="Sushi"/>
    <property type="match status" value="1"/>
</dbReference>
<comment type="subcellular location">
    <subcellularLocation>
        <location evidence="1">Secreted</location>
        <location evidence="1">Extracellular space</location>
        <location evidence="1">Extracellular matrix</location>
    </subcellularLocation>
</comment>
<dbReference type="Ensembl" id="ENSBIXT00000051485.1">
    <property type="protein sequence ID" value="ENSBIXP00000042479.1"/>
    <property type="gene ID" value="ENSBIXG00000026507.1"/>
</dbReference>
<organism evidence="22 23">
    <name type="scientific">Bos indicus x Bos taurus</name>
    <name type="common">Hybrid cattle</name>
    <dbReference type="NCBI Taxonomy" id="30522"/>
    <lineage>
        <taxon>Eukaryota</taxon>
        <taxon>Metazoa</taxon>
        <taxon>Chordata</taxon>
        <taxon>Craniata</taxon>
        <taxon>Vertebrata</taxon>
        <taxon>Euteleostomi</taxon>
        <taxon>Mammalia</taxon>
        <taxon>Eutheria</taxon>
        <taxon>Laurasiatheria</taxon>
        <taxon>Artiodactyla</taxon>
        <taxon>Ruminantia</taxon>
        <taxon>Pecora</taxon>
        <taxon>Bovidae</taxon>
        <taxon>Bovinae</taxon>
        <taxon>Bos</taxon>
    </lineage>
</organism>
<feature type="disulfide bond" evidence="15">
    <location>
        <begin position="684"/>
        <end position="727"/>
    </location>
</feature>
<feature type="disulfide bond" evidence="15">
    <location>
        <begin position="713"/>
        <end position="740"/>
    </location>
</feature>
<keyword evidence="4" id="KW-0272">Extracellular matrix</keyword>
<dbReference type="GO" id="GO:0045202">
    <property type="term" value="C:synapse"/>
    <property type="evidence" value="ECO:0007669"/>
    <property type="project" value="TreeGrafter"/>
</dbReference>
<dbReference type="FunFam" id="3.10.100.10:FF:000003">
    <property type="entry name" value="Versican core protein"/>
    <property type="match status" value="1"/>
</dbReference>
<feature type="disulfide bond" evidence="16">
    <location>
        <begin position="344"/>
        <end position="365"/>
    </location>
</feature>
<evidence type="ECO:0000256" key="14">
    <source>
        <dbReference type="ARBA" id="ARBA00064526"/>
    </source>
</evidence>
<keyword evidence="7" id="KW-0677">Repeat</keyword>
<dbReference type="Pfam" id="PF00193">
    <property type="entry name" value="Xlink"/>
    <property type="match status" value="2"/>
</dbReference>
<dbReference type="FunFam" id="3.10.100.10:FF:000011">
    <property type="entry name" value="Aggrecan core protein"/>
    <property type="match status" value="1"/>
</dbReference>
<evidence type="ECO:0000256" key="1">
    <source>
        <dbReference type="ARBA" id="ARBA00004498"/>
    </source>
</evidence>
<keyword evidence="6" id="KW-0732">Signal</keyword>
<dbReference type="SUPFAM" id="SSF48726">
    <property type="entry name" value="Immunoglobulin"/>
    <property type="match status" value="1"/>
</dbReference>
<keyword evidence="11" id="KW-0373">Hyaluronic acid</keyword>
<dbReference type="CDD" id="cd00033">
    <property type="entry name" value="CCP"/>
    <property type="match status" value="1"/>
</dbReference>
<dbReference type="PANTHER" id="PTHR22804">
    <property type="entry name" value="AGGRECAN/VERSICAN PROTEOGLYCAN"/>
    <property type="match status" value="1"/>
</dbReference>
<dbReference type="Pfam" id="PF07686">
    <property type="entry name" value="V-set"/>
    <property type="match status" value="1"/>
</dbReference>
<dbReference type="GO" id="GO:0007155">
    <property type="term" value="P:cell adhesion"/>
    <property type="evidence" value="ECO:0007669"/>
    <property type="project" value="InterPro"/>
</dbReference>
<evidence type="ECO:0000256" key="12">
    <source>
        <dbReference type="ARBA" id="ARBA00023319"/>
    </source>
</evidence>
<dbReference type="Proteomes" id="UP000314981">
    <property type="component" value="Chromosome 3"/>
</dbReference>
<keyword evidence="23" id="KW-1185">Reference proteome</keyword>
<dbReference type="PROSITE" id="PS01241">
    <property type="entry name" value="LINK_1"/>
    <property type="match status" value="1"/>
</dbReference>
<dbReference type="InterPro" id="IPR035976">
    <property type="entry name" value="Sushi/SCR/CCP_sf"/>
</dbReference>
<dbReference type="PROSITE" id="PS50041">
    <property type="entry name" value="C_TYPE_LECTIN_2"/>
    <property type="match status" value="1"/>
</dbReference>
<name>A0A4W2EZB5_BOBOX</name>
<dbReference type="Gene3D" id="2.60.40.10">
    <property type="entry name" value="Immunoglobulins"/>
    <property type="match status" value="1"/>
</dbReference>
<dbReference type="GO" id="GO:0001501">
    <property type="term" value="P:skeletal system development"/>
    <property type="evidence" value="ECO:0007669"/>
    <property type="project" value="TreeGrafter"/>
</dbReference>
<dbReference type="SMART" id="SM00406">
    <property type="entry name" value="IGv"/>
    <property type="match status" value="1"/>
</dbReference>
<feature type="domain" description="C-type lectin" evidence="18">
    <location>
        <begin position="564"/>
        <end position="678"/>
    </location>
</feature>
<proteinExistence type="inferred from homology"/>
<evidence type="ECO:0000256" key="2">
    <source>
        <dbReference type="ARBA" id="ARBA00006838"/>
    </source>
</evidence>
<dbReference type="PROSITE" id="PS50835">
    <property type="entry name" value="IG_LIKE"/>
    <property type="match status" value="1"/>
</dbReference>
<dbReference type="Pfam" id="PF00059">
    <property type="entry name" value="Lectin_C"/>
    <property type="match status" value="1"/>
</dbReference>